<sequence>MDNILIALSTFAEFDAKPLELLKASGIPYTIHSTGKRITKEELLQAGKNATVIVAGVEPYDAEVLSALTNLRCISRCGVGVDAIDLETASEKGITVLNTPDVPTIAVAELAISLYFSLSRNLRVQANSMGNKKWERLESHLVSGRTIGIIGFGRIGRKIAEFLKPFNVKILVADPFLAKESVGNLGATLVDKETLLRESDIVSVHAAKSNTPVIGADDYSRMKKGALLVNLSRGGMIDEDGLLKAIRSKHLAGAGLDVFAKEPYNGPLCDLENVILTPHNATSTVETRVAMEVECVENAIRFTKGLVTADEKVV</sequence>
<comment type="similarity">
    <text evidence="1 4">Belongs to the D-isomer specific 2-hydroxyacid dehydrogenase family.</text>
</comment>
<evidence type="ECO:0000256" key="3">
    <source>
        <dbReference type="ARBA" id="ARBA00023027"/>
    </source>
</evidence>
<dbReference type="Gene3D" id="3.40.50.720">
    <property type="entry name" value="NAD(P)-binding Rossmann-like Domain"/>
    <property type="match status" value="2"/>
</dbReference>
<dbReference type="SUPFAM" id="SSF52283">
    <property type="entry name" value="Formate/glycerate dehydrogenase catalytic domain-like"/>
    <property type="match status" value="1"/>
</dbReference>
<protein>
    <recommendedName>
        <fullName evidence="9">D-3-phosphoglycerate dehydrogenase</fullName>
    </recommendedName>
</protein>
<dbReference type="EMBL" id="JAACJS010000002">
    <property type="protein sequence ID" value="NCI49034.1"/>
    <property type="molecule type" value="Genomic_DNA"/>
</dbReference>
<comment type="caution">
    <text evidence="7">The sequence shown here is derived from an EMBL/GenBank/DDBJ whole genome shotgun (WGS) entry which is preliminary data.</text>
</comment>
<organism evidence="7 8">
    <name type="scientific">Sediminibacterium roseum</name>
    <dbReference type="NCBI Taxonomy" id="1978412"/>
    <lineage>
        <taxon>Bacteria</taxon>
        <taxon>Pseudomonadati</taxon>
        <taxon>Bacteroidota</taxon>
        <taxon>Chitinophagia</taxon>
        <taxon>Chitinophagales</taxon>
        <taxon>Chitinophagaceae</taxon>
        <taxon>Sediminibacterium</taxon>
    </lineage>
</organism>
<keyword evidence="3" id="KW-0520">NAD</keyword>
<evidence type="ECO:0000259" key="6">
    <source>
        <dbReference type="Pfam" id="PF02826"/>
    </source>
</evidence>
<dbReference type="InterPro" id="IPR050857">
    <property type="entry name" value="D-2-hydroxyacid_DH"/>
</dbReference>
<name>A0ABW9ZPL3_9BACT</name>
<keyword evidence="2 4" id="KW-0560">Oxidoreductase</keyword>
<feature type="domain" description="D-isomer specific 2-hydroxyacid dehydrogenase NAD-binding" evidence="6">
    <location>
        <begin position="113"/>
        <end position="281"/>
    </location>
</feature>
<keyword evidence="8" id="KW-1185">Reference proteome</keyword>
<evidence type="ECO:0000256" key="4">
    <source>
        <dbReference type="RuleBase" id="RU003719"/>
    </source>
</evidence>
<evidence type="ECO:0000313" key="8">
    <source>
        <dbReference type="Proteomes" id="UP000753802"/>
    </source>
</evidence>
<dbReference type="RefSeq" id="WP_161817334.1">
    <property type="nucleotide sequence ID" value="NZ_JAACJS010000002.1"/>
</dbReference>
<proteinExistence type="inferred from homology"/>
<feature type="domain" description="D-isomer specific 2-hydroxyacid dehydrogenase catalytic" evidence="5">
    <location>
        <begin position="17"/>
        <end position="306"/>
    </location>
</feature>
<dbReference type="Proteomes" id="UP000753802">
    <property type="component" value="Unassembled WGS sequence"/>
</dbReference>
<evidence type="ECO:0008006" key="9">
    <source>
        <dbReference type="Google" id="ProtNLM"/>
    </source>
</evidence>
<evidence type="ECO:0000313" key="7">
    <source>
        <dbReference type="EMBL" id="NCI49034.1"/>
    </source>
</evidence>
<evidence type="ECO:0000259" key="5">
    <source>
        <dbReference type="Pfam" id="PF00389"/>
    </source>
</evidence>
<evidence type="ECO:0000256" key="1">
    <source>
        <dbReference type="ARBA" id="ARBA00005854"/>
    </source>
</evidence>
<dbReference type="Pfam" id="PF00389">
    <property type="entry name" value="2-Hacid_dh"/>
    <property type="match status" value="1"/>
</dbReference>
<reference evidence="7 8" key="1">
    <citation type="submission" date="2020-01" db="EMBL/GenBank/DDBJ databases">
        <title>Genome analysis.</title>
        <authorList>
            <person name="Wu S."/>
            <person name="Wang G."/>
        </authorList>
    </citation>
    <scope>NUCLEOTIDE SEQUENCE [LARGE SCALE GENOMIC DNA]</scope>
    <source>
        <strain evidence="7 8">SYL130</strain>
    </source>
</reference>
<evidence type="ECO:0000256" key="2">
    <source>
        <dbReference type="ARBA" id="ARBA00023002"/>
    </source>
</evidence>
<dbReference type="InterPro" id="IPR036291">
    <property type="entry name" value="NAD(P)-bd_dom_sf"/>
</dbReference>
<dbReference type="Pfam" id="PF02826">
    <property type="entry name" value="2-Hacid_dh_C"/>
    <property type="match status" value="1"/>
</dbReference>
<dbReference type="PANTHER" id="PTHR42789:SF1">
    <property type="entry name" value="D-ISOMER SPECIFIC 2-HYDROXYACID DEHYDROGENASE FAMILY PROTEIN (AFU_ORTHOLOGUE AFUA_6G10090)"/>
    <property type="match status" value="1"/>
</dbReference>
<dbReference type="PANTHER" id="PTHR42789">
    <property type="entry name" value="D-ISOMER SPECIFIC 2-HYDROXYACID DEHYDROGENASE FAMILY PROTEIN (AFU_ORTHOLOGUE AFUA_6G10090)"/>
    <property type="match status" value="1"/>
</dbReference>
<gene>
    <name evidence="7" type="ORF">GWC95_03815</name>
</gene>
<dbReference type="InterPro" id="IPR006140">
    <property type="entry name" value="D-isomer_DH_NAD-bd"/>
</dbReference>
<dbReference type="SUPFAM" id="SSF51735">
    <property type="entry name" value="NAD(P)-binding Rossmann-fold domains"/>
    <property type="match status" value="1"/>
</dbReference>
<dbReference type="InterPro" id="IPR006139">
    <property type="entry name" value="D-isomer_2_OHA_DH_cat_dom"/>
</dbReference>
<accession>A0ABW9ZPL3</accession>